<dbReference type="Gene3D" id="3.10.20.30">
    <property type="match status" value="1"/>
</dbReference>
<dbReference type="InterPro" id="IPR006058">
    <property type="entry name" value="2Fe2S_fd_BS"/>
</dbReference>
<dbReference type="PROSITE" id="PS00197">
    <property type="entry name" value="2FE2S_FER_1"/>
    <property type="match status" value="1"/>
</dbReference>
<dbReference type="FunFam" id="3.30.365.10:FF:000001">
    <property type="entry name" value="Xanthine dehydrogenase oxidase"/>
    <property type="match status" value="1"/>
</dbReference>
<keyword evidence="4" id="KW-0285">Flavoprotein</keyword>
<dbReference type="SUPFAM" id="SSF56003">
    <property type="entry name" value="Molybdenum cofactor-binding domain"/>
    <property type="match status" value="1"/>
</dbReference>
<feature type="binding site" evidence="13">
    <location>
        <position position="440"/>
    </location>
    <ligand>
        <name>FAD</name>
        <dbReference type="ChEBI" id="CHEBI:57692"/>
    </ligand>
</feature>
<dbReference type="InterPro" id="IPR016166">
    <property type="entry name" value="FAD-bd_PCMH"/>
</dbReference>
<dbReference type="Pfam" id="PF00941">
    <property type="entry name" value="FAD_binding_5"/>
    <property type="match status" value="1"/>
</dbReference>
<reference evidence="16" key="1">
    <citation type="submission" date="2024-06" db="UniProtKB">
        <authorList>
            <consortium name="RefSeq"/>
        </authorList>
    </citation>
    <scope>NUCLEOTIDE SEQUENCE [LARGE SCALE GENOMIC DNA]</scope>
</reference>
<comment type="cofactor">
    <cofactor evidence="14">
        <name>[2Fe-2S] cluster</name>
        <dbReference type="ChEBI" id="CHEBI:190135"/>
    </cofactor>
    <text evidence="14">Binds 2 [2Fe-2S] clusters.</text>
</comment>
<dbReference type="Pfam" id="PF02738">
    <property type="entry name" value="MoCoBD_1"/>
    <property type="match status" value="1"/>
</dbReference>
<evidence type="ECO:0000313" key="17">
    <source>
        <dbReference type="RefSeq" id="XP_022343245.1"/>
    </source>
</evidence>
<dbReference type="Pfam" id="PF20256">
    <property type="entry name" value="MoCoBD_2"/>
    <property type="match status" value="1"/>
</dbReference>
<proteinExistence type="inferred from homology"/>
<evidence type="ECO:0000256" key="10">
    <source>
        <dbReference type="ARBA" id="ARBA00023014"/>
    </source>
</evidence>
<keyword evidence="6 14" id="KW-0479">Metal-binding</keyword>
<keyword evidence="5 14" id="KW-0001">2Fe-2S</keyword>
<evidence type="ECO:0000256" key="13">
    <source>
        <dbReference type="PIRSR" id="PIRSR000127-2"/>
    </source>
</evidence>
<dbReference type="InterPro" id="IPR000674">
    <property type="entry name" value="Ald_Oxase/Xan_DH_a/b"/>
</dbReference>
<dbReference type="PIRSF" id="PIRSF000127">
    <property type="entry name" value="Xanthine_DH"/>
    <property type="match status" value="1"/>
</dbReference>
<dbReference type="Gene3D" id="3.30.365.10">
    <property type="entry name" value="Aldehyde oxidase/xanthine dehydrogenase, molybdopterin binding domain"/>
    <property type="match status" value="4"/>
</dbReference>
<dbReference type="Gene3D" id="1.10.150.120">
    <property type="entry name" value="[2Fe-2S]-binding domain"/>
    <property type="match status" value="1"/>
</dbReference>
<evidence type="ECO:0000256" key="2">
    <source>
        <dbReference type="ARBA" id="ARBA00006849"/>
    </source>
</evidence>
<evidence type="ECO:0000313" key="16">
    <source>
        <dbReference type="Proteomes" id="UP000694844"/>
    </source>
</evidence>
<dbReference type="SMART" id="SM01008">
    <property type="entry name" value="Ald_Xan_dh_C"/>
    <property type="match status" value="1"/>
</dbReference>
<keyword evidence="16" id="KW-1185">Reference proteome</keyword>
<dbReference type="SUPFAM" id="SSF47741">
    <property type="entry name" value="CO dehydrogenase ISP C-domain like"/>
    <property type="match status" value="1"/>
</dbReference>
<dbReference type="PANTHER" id="PTHR45444">
    <property type="entry name" value="XANTHINE DEHYDROGENASE"/>
    <property type="match status" value="1"/>
</dbReference>
<evidence type="ECO:0000256" key="12">
    <source>
        <dbReference type="PIRSR" id="PIRSR000127-1"/>
    </source>
</evidence>
<dbReference type="GO" id="GO:0016491">
    <property type="term" value="F:oxidoreductase activity"/>
    <property type="evidence" value="ECO:0007669"/>
    <property type="project" value="UniProtKB-KW"/>
</dbReference>
<dbReference type="InterPro" id="IPR016169">
    <property type="entry name" value="FAD-bd_PCMH_sub2"/>
</dbReference>
<feature type="binding site" evidence="14">
    <location>
        <position position="166"/>
    </location>
    <ligand>
        <name>[2Fe-2S] cluster</name>
        <dbReference type="ChEBI" id="CHEBI:190135"/>
        <label>2</label>
    </ligand>
</feature>
<evidence type="ECO:0000256" key="7">
    <source>
        <dbReference type="ARBA" id="ARBA00022827"/>
    </source>
</evidence>
<dbReference type="InterPro" id="IPR036856">
    <property type="entry name" value="Ald_Oxase/Xan_DH_a/b_sf"/>
</dbReference>
<feature type="binding site" evidence="14">
    <location>
        <position position="920"/>
    </location>
    <ligand>
        <name>Mo-molybdopterin</name>
        <dbReference type="ChEBI" id="CHEBI:71302"/>
    </ligand>
    <ligandPart>
        <name>Mo</name>
        <dbReference type="ChEBI" id="CHEBI:28685"/>
    </ligandPart>
</feature>
<dbReference type="PANTHER" id="PTHR45444:SF3">
    <property type="entry name" value="XANTHINE DEHYDROGENASE"/>
    <property type="match status" value="1"/>
</dbReference>
<feature type="binding site" evidence="14">
    <location>
        <position position="163"/>
    </location>
    <ligand>
        <name>[2Fe-2S] cluster</name>
        <dbReference type="ChEBI" id="CHEBI:190135"/>
        <label>2</label>
    </ligand>
</feature>
<evidence type="ECO:0000256" key="1">
    <source>
        <dbReference type="ARBA" id="ARBA00001974"/>
    </source>
</evidence>
<dbReference type="SMART" id="SM01092">
    <property type="entry name" value="CO_deh_flav_C"/>
    <property type="match status" value="1"/>
</dbReference>
<dbReference type="GeneID" id="111136587"/>
<accession>A0A8B8ETG0</accession>
<dbReference type="RefSeq" id="XP_022343245.1">
    <property type="nucleotide sequence ID" value="XM_022487537.1"/>
</dbReference>
<feature type="binding site" evidence="13">
    <location>
        <begin position="367"/>
        <end position="371"/>
    </location>
    <ligand>
        <name>FAD</name>
        <dbReference type="ChEBI" id="CHEBI:57692"/>
    </ligand>
</feature>
<feature type="binding site" evidence="14">
    <location>
        <position position="201"/>
    </location>
    <ligand>
        <name>[2Fe-2S] cluster</name>
        <dbReference type="ChEBI" id="CHEBI:190135"/>
        <label>2</label>
    </ligand>
</feature>
<dbReference type="Gene3D" id="3.90.1170.50">
    <property type="entry name" value="Aldehyde oxidase/xanthine dehydrogenase, a/b hammerhead"/>
    <property type="match status" value="1"/>
</dbReference>
<dbReference type="SUPFAM" id="SSF54292">
    <property type="entry name" value="2Fe-2S ferredoxin-like"/>
    <property type="match status" value="1"/>
</dbReference>
<evidence type="ECO:0000256" key="5">
    <source>
        <dbReference type="ARBA" id="ARBA00022714"/>
    </source>
</evidence>
<dbReference type="Gene3D" id="3.30.43.10">
    <property type="entry name" value="Uridine Diphospho-n-acetylenolpyruvylglucosamine Reductase, domain 2"/>
    <property type="match status" value="1"/>
</dbReference>
<dbReference type="SUPFAM" id="SSF54665">
    <property type="entry name" value="CO dehydrogenase molybdoprotein N-domain-like"/>
    <property type="match status" value="1"/>
</dbReference>
<dbReference type="InterPro" id="IPR012675">
    <property type="entry name" value="Beta-grasp_dom_sf"/>
</dbReference>
<feature type="binding site" evidence="14">
    <location>
        <position position="100"/>
    </location>
    <ligand>
        <name>[2Fe-2S] cluster</name>
        <dbReference type="ChEBI" id="CHEBI:190135"/>
        <label>1</label>
    </ligand>
</feature>
<comment type="cofactor">
    <cofactor evidence="14">
        <name>Mo-molybdopterin</name>
        <dbReference type="ChEBI" id="CHEBI:71302"/>
    </cofactor>
    <text evidence="14">Binds 1 Mo-molybdopterin (Mo-MPT) cofactor per subunit.</text>
</comment>
<keyword evidence="9 14" id="KW-0408">Iron</keyword>
<evidence type="ECO:0000256" key="11">
    <source>
        <dbReference type="ARBA" id="ARBA00034078"/>
    </source>
</evidence>
<comment type="cofactor">
    <cofactor evidence="1 13">
        <name>FAD</name>
        <dbReference type="ChEBI" id="CHEBI:57692"/>
    </cofactor>
</comment>
<keyword evidence="10 14" id="KW-0411">Iron-sulfur</keyword>
<dbReference type="Proteomes" id="UP000694844">
    <property type="component" value="Chromosome 1"/>
</dbReference>
<evidence type="ECO:0000259" key="15">
    <source>
        <dbReference type="PROSITE" id="PS51387"/>
    </source>
</evidence>
<dbReference type="InterPro" id="IPR036683">
    <property type="entry name" value="CO_DH_flav_C_dom_sf"/>
</dbReference>
<dbReference type="InterPro" id="IPR002888">
    <property type="entry name" value="2Fe-2S-bd"/>
</dbReference>
<gene>
    <name evidence="17" type="primary">LOC111136587</name>
</gene>
<feature type="binding site" evidence="14">
    <location>
        <position position="1085"/>
    </location>
    <ligand>
        <name>Mo-molybdopterin</name>
        <dbReference type="ChEBI" id="CHEBI:71302"/>
    </ligand>
    <ligandPart>
        <name>Mo</name>
        <dbReference type="ChEBI" id="CHEBI:28685"/>
    </ligandPart>
</feature>
<comment type="similarity">
    <text evidence="2">Belongs to the xanthine dehydrogenase family.</text>
</comment>
<dbReference type="InterPro" id="IPR005107">
    <property type="entry name" value="CO_DH_flav_C"/>
</dbReference>
<protein>
    <submittedName>
        <fullName evidence="17">Xanthine dehydrogenase-like</fullName>
    </submittedName>
</protein>
<dbReference type="InterPro" id="IPR016208">
    <property type="entry name" value="Ald_Oxase/xanthine_DH-like"/>
</dbReference>
<dbReference type="InterPro" id="IPR036010">
    <property type="entry name" value="2Fe-2S_ferredoxin-like_sf"/>
</dbReference>
<evidence type="ECO:0000256" key="14">
    <source>
        <dbReference type="PIRSR" id="PIRSR000127-3"/>
    </source>
</evidence>
<dbReference type="InterPro" id="IPR016167">
    <property type="entry name" value="FAD-bd_PCMH_sub1"/>
</dbReference>
<evidence type="ECO:0000256" key="6">
    <source>
        <dbReference type="ARBA" id="ARBA00022723"/>
    </source>
</evidence>
<feature type="active site" description="Proton acceptor" evidence="12">
    <location>
        <position position="1259"/>
    </location>
</feature>
<dbReference type="GO" id="GO:0005506">
    <property type="term" value="F:iron ion binding"/>
    <property type="evidence" value="ECO:0007669"/>
    <property type="project" value="InterPro"/>
</dbReference>
<feature type="binding site" evidence="14">
    <location>
        <position position="199"/>
    </location>
    <ligand>
        <name>[2Fe-2S] cluster</name>
        <dbReference type="ChEBI" id="CHEBI:190135"/>
        <label>2</label>
    </ligand>
</feature>
<feature type="binding site" evidence="14">
    <location>
        <position position="125"/>
    </location>
    <ligand>
        <name>[2Fe-2S] cluster</name>
        <dbReference type="ChEBI" id="CHEBI:190135"/>
        <label>1</label>
    </ligand>
</feature>
<dbReference type="InterPro" id="IPR036318">
    <property type="entry name" value="FAD-bd_PCMH-like_sf"/>
</dbReference>
<sequence length="1314" mass="144025">MEVREALDQSKMLRCPVCEALHLPQEGKLKNGVFIGTCQSCGHSFKFRRHSNIQSSITLTVNGISYNVGSEYAGFLSLNTFLRDSRISTGTKYMCKEGGCGTCLVQAKLYEPITMETKSYAVNSCLVPLFSCDGWDITTIEGIDSTSEQAIPKRLAQYNGSQCGFCSAGQVMNTHALLDYHGGAVTKEMMEDATDAVICRCTGFRSILDAMKSYAEDKKQHVPDIEDIRTKRCNRTGRICTGSCHNESSLLTLKDVQWYKPTTVDDLIKMVKDNQGKNYKLVFGNTGYGVYKELDPMNFDVLIDLRGVTELYGIDFDSSIILGSGLSLTQLYDVLYRGSNEPQYGHFKEMCKIISDVATTSVRNLGSWAGNLMLKHKHPEFQSDVYTMLETVGAQLEIVVNGETKTIPISQFLSQDMTDSIIIAMILNSIPDNHHVRIYKVNKRNQSAHSDVNAGMNFDIDVEKNYLVKSKPTIVFAGISKTFVHAAKTEEYLVGKALGDQDTVKGALSVLSQEVVPDDSDPAMTSASFRKTVAMGLFYRMVLDVLGNKAASVFRSGSTPLLRPLSSGRQTYDTKPLEWPLTEPMTKLEAINQASGRAVYINDIAGQPGECQAAFVLSTAGNAKIQSIDPTEALKVPGVLKFISAKDIPGVNNVSPTSVPVEEVLASDRVEYFSQPLGIIVAENSTAASTAASKVKVTYTDQQPLILTMEDAIEKKSIFPKNADEIKVGDAEGAIAKSAVKVSGRIKCGDQYHMAMETQITICNPTEDGFDVYSSTQWVDRCQKGIAMVLGIPDSSISVSVRRLGGAYGSKITRNFVVAAGCALASNAVKRPVRLSLDFHVNMTMLGKRCPWMADYTIGLSADGMLEGIKMTYYSDLGNNPADSGLSAMVLGMDNAYYCPNWHVTPVALKTNKAMNTACRSPGSCPTIFIMESIMEHCAKVLNKDPTDFKAQNLYKKGQLTPVKMPLSYCNIRELTSQLLASTEYESRKRMVASYNQANRWKKKGLSVVPMKFGIGWVGGNYTALVAIHGFDGSVSITHGGIESGQGINTKVIQVCAYTLGIPIDLVRVKPTDSLTTANSATTGGSITSELCCNAVLQCCQALNKRIAPVKQKLPGKPWKDVIYQCFTENIDLSERYWEVPNSPNVFQYNSYGVTLTEVTLDVLTGKHIIDRVDMLFDCGESMNPEIDIGQCEGAFVMGLGYFLHEEIKYDQKTGRQLTDGTWEYKVPLAKDIPVDFRINLLKNAPNPVGILRAKACGEPPLCMSCSALFAIKHAIEAFRKDIGKDTYFALDAPATVEKVQQACMVDPGQFVIN</sequence>
<dbReference type="Gene3D" id="3.30.465.10">
    <property type="match status" value="1"/>
</dbReference>
<dbReference type="PROSITE" id="PS51387">
    <property type="entry name" value="FAD_PCMH"/>
    <property type="match status" value="1"/>
</dbReference>
<dbReference type="OrthoDB" id="8300278at2759"/>
<dbReference type="GO" id="GO:0071949">
    <property type="term" value="F:FAD binding"/>
    <property type="evidence" value="ECO:0007669"/>
    <property type="project" value="InterPro"/>
</dbReference>
<dbReference type="InterPro" id="IPR002346">
    <property type="entry name" value="Mopterin_DH_FAD-bd"/>
</dbReference>
<feature type="binding site" evidence="14">
    <location>
        <position position="777"/>
    </location>
    <ligand>
        <name>Mo-molybdopterin</name>
        <dbReference type="ChEBI" id="CHEBI:71302"/>
    </ligand>
    <ligandPart>
        <name>Mo</name>
        <dbReference type="ChEBI" id="CHEBI:28685"/>
    </ligandPart>
</feature>
<evidence type="ECO:0000256" key="9">
    <source>
        <dbReference type="ARBA" id="ARBA00023004"/>
    </source>
</evidence>
<organism evidence="16 17">
    <name type="scientific">Crassostrea virginica</name>
    <name type="common">Eastern oyster</name>
    <dbReference type="NCBI Taxonomy" id="6565"/>
    <lineage>
        <taxon>Eukaryota</taxon>
        <taxon>Metazoa</taxon>
        <taxon>Spiralia</taxon>
        <taxon>Lophotrochozoa</taxon>
        <taxon>Mollusca</taxon>
        <taxon>Bivalvia</taxon>
        <taxon>Autobranchia</taxon>
        <taxon>Pteriomorphia</taxon>
        <taxon>Ostreida</taxon>
        <taxon>Ostreoidea</taxon>
        <taxon>Ostreidae</taxon>
        <taxon>Crassostrea</taxon>
    </lineage>
</organism>
<dbReference type="InterPro" id="IPR046867">
    <property type="entry name" value="AldOxase/xan_DH_MoCoBD2"/>
</dbReference>
<keyword evidence="8" id="KW-0560">Oxidoreductase</keyword>
<dbReference type="InterPro" id="IPR036884">
    <property type="entry name" value="2Fe-2S-bd_dom_sf"/>
</dbReference>
<comment type="cofactor">
    <cofactor evidence="11">
        <name>[2Fe-2S] cluster</name>
        <dbReference type="ChEBI" id="CHEBI:190135"/>
    </cofactor>
</comment>
<feature type="binding site" evidence="14">
    <location>
        <position position="95"/>
    </location>
    <ligand>
        <name>[2Fe-2S] cluster</name>
        <dbReference type="ChEBI" id="CHEBI:190135"/>
        <label>1</label>
    </ligand>
</feature>
<dbReference type="Pfam" id="PF03450">
    <property type="entry name" value="CO_deh_flav_C"/>
    <property type="match status" value="1"/>
</dbReference>
<dbReference type="SUPFAM" id="SSF56176">
    <property type="entry name" value="FAD-binding/transporter-associated domain-like"/>
    <property type="match status" value="1"/>
</dbReference>
<evidence type="ECO:0000256" key="3">
    <source>
        <dbReference type="ARBA" id="ARBA00022505"/>
    </source>
</evidence>
<dbReference type="Gene3D" id="3.30.390.50">
    <property type="entry name" value="CO dehydrogenase flavoprotein, C-terminal domain"/>
    <property type="match status" value="1"/>
</dbReference>
<feature type="binding site" evidence="14">
    <location>
        <position position="103"/>
    </location>
    <ligand>
        <name>[2Fe-2S] cluster</name>
        <dbReference type="ChEBI" id="CHEBI:190135"/>
        <label>1</label>
    </ligand>
</feature>
<keyword evidence="3 14" id="KW-0500">Molybdenum</keyword>
<dbReference type="InterPro" id="IPR037165">
    <property type="entry name" value="AldOxase/xan_DH_Mopterin-bd_sf"/>
</dbReference>
<dbReference type="SUPFAM" id="SSF55447">
    <property type="entry name" value="CO dehydrogenase flavoprotein C-terminal domain-like"/>
    <property type="match status" value="1"/>
</dbReference>
<keyword evidence="7 13" id="KW-0274">FAD</keyword>
<evidence type="ECO:0000256" key="8">
    <source>
        <dbReference type="ARBA" id="ARBA00023002"/>
    </source>
</evidence>
<evidence type="ECO:0000256" key="4">
    <source>
        <dbReference type="ARBA" id="ARBA00022630"/>
    </source>
</evidence>
<dbReference type="KEGG" id="cvn:111136587"/>
<feature type="domain" description="FAD-binding PCMH-type" evidence="15">
    <location>
        <begin position="251"/>
        <end position="432"/>
    </location>
</feature>
<name>A0A8B8ETG0_CRAVI</name>
<reference evidence="17" key="2">
    <citation type="submission" date="2025-08" db="UniProtKB">
        <authorList>
            <consortium name="RefSeq"/>
        </authorList>
    </citation>
    <scope>IDENTIFICATION</scope>
    <source>
        <tissue evidence="17">Whole sample</tissue>
    </source>
</reference>
<dbReference type="Pfam" id="PF01315">
    <property type="entry name" value="Ald_Xan_dh_C"/>
    <property type="match status" value="1"/>
</dbReference>
<dbReference type="GO" id="GO:0051537">
    <property type="term" value="F:2 iron, 2 sulfur cluster binding"/>
    <property type="evidence" value="ECO:0007669"/>
    <property type="project" value="UniProtKB-KW"/>
</dbReference>
<dbReference type="FunFam" id="3.30.365.10:FF:000008">
    <property type="entry name" value="Aldehyde oxidase1"/>
    <property type="match status" value="1"/>
</dbReference>
<dbReference type="Pfam" id="PF01799">
    <property type="entry name" value="Fer2_2"/>
    <property type="match status" value="1"/>
</dbReference>
<dbReference type="InterPro" id="IPR008274">
    <property type="entry name" value="AldOxase/xan_DH_MoCoBD1"/>
</dbReference>